<reference evidence="2" key="1">
    <citation type="submission" date="2021-06" db="EMBL/GenBank/DDBJ databases">
        <title>Comparative genomics, transcriptomics and evolutionary studies reveal genomic signatures of adaptation to plant cell wall in hemibiotrophic fungi.</title>
        <authorList>
            <consortium name="DOE Joint Genome Institute"/>
            <person name="Baroncelli R."/>
            <person name="Diaz J.F."/>
            <person name="Benocci T."/>
            <person name="Peng M."/>
            <person name="Battaglia E."/>
            <person name="Haridas S."/>
            <person name="Andreopoulos W."/>
            <person name="Labutti K."/>
            <person name="Pangilinan J."/>
            <person name="Floch G.L."/>
            <person name="Makela M.R."/>
            <person name="Henrissat B."/>
            <person name="Grigoriev I.V."/>
            <person name="Crouch J.A."/>
            <person name="De Vries R.P."/>
            <person name="Sukno S.A."/>
            <person name="Thon M.R."/>
        </authorList>
    </citation>
    <scope>NUCLEOTIDE SEQUENCE</scope>
    <source>
        <strain evidence="2">CBS 125086</strain>
    </source>
</reference>
<organism evidence="2 3">
    <name type="scientific">Colletotrichum navitas</name>
    <dbReference type="NCBI Taxonomy" id="681940"/>
    <lineage>
        <taxon>Eukaryota</taxon>
        <taxon>Fungi</taxon>
        <taxon>Dikarya</taxon>
        <taxon>Ascomycota</taxon>
        <taxon>Pezizomycotina</taxon>
        <taxon>Sordariomycetes</taxon>
        <taxon>Hypocreomycetidae</taxon>
        <taxon>Glomerellales</taxon>
        <taxon>Glomerellaceae</taxon>
        <taxon>Colletotrichum</taxon>
        <taxon>Colletotrichum graminicola species complex</taxon>
    </lineage>
</organism>
<protein>
    <submittedName>
        <fullName evidence="2">Uncharacterized protein</fullName>
    </submittedName>
</protein>
<accession>A0AAD8PS92</accession>
<evidence type="ECO:0000256" key="1">
    <source>
        <dbReference type="SAM" id="MobiDB-lite"/>
    </source>
</evidence>
<name>A0AAD8PS92_9PEZI</name>
<dbReference type="AlphaFoldDB" id="A0AAD8PS92"/>
<feature type="region of interest" description="Disordered" evidence="1">
    <location>
        <begin position="120"/>
        <end position="158"/>
    </location>
</feature>
<dbReference type="GeneID" id="85436944"/>
<dbReference type="RefSeq" id="XP_060410300.1">
    <property type="nucleotide sequence ID" value="XM_060552704.1"/>
</dbReference>
<evidence type="ECO:0000313" key="2">
    <source>
        <dbReference type="EMBL" id="KAK1579149.1"/>
    </source>
</evidence>
<evidence type="ECO:0000313" key="3">
    <source>
        <dbReference type="Proteomes" id="UP001230504"/>
    </source>
</evidence>
<dbReference type="Proteomes" id="UP001230504">
    <property type="component" value="Unassembled WGS sequence"/>
</dbReference>
<dbReference type="EMBL" id="JAHLJV010000070">
    <property type="protein sequence ID" value="KAK1579149.1"/>
    <property type="molecule type" value="Genomic_DNA"/>
</dbReference>
<feature type="compositionally biased region" description="Basic and acidic residues" evidence="1">
    <location>
        <begin position="137"/>
        <end position="150"/>
    </location>
</feature>
<keyword evidence="3" id="KW-1185">Reference proteome</keyword>
<comment type="caution">
    <text evidence="2">The sequence shown here is derived from an EMBL/GenBank/DDBJ whole genome shotgun (WGS) entry which is preliminary data.</text>
</comment>
<proteinExistence type="predicted"/>
<feature type="region of interest" description="Disordered" evidence="1">
    <location>
        <begin position="44"/>
        <end position="74"/>
    </location>
</feature>
<sequence>MGFAEMVGKFSVNLNKRERKGKKIKKCLTLHTIVSHELQRPSLRCEETPWGSSSSPPPPPLPSRLGRPLEPCTHDVGFDTGGALKCQGHRSAQQSGLAVGVTTVVLRPSALIAWYLDRGKCCQDDGYPKKPTPGTETGRKDQRSEREKKPPTKTKKSS</sequence>
<gene>
    <name evidence="2" type="ORF">LY79DRAFT_357668</name>
</gene>